<dbReference type="PANTHER" id="PTHR11735">
    <property type="entry name" value="TRNA N6-ADENOSINE THREONYLCARBAMOYLTRANSFERASE"/>
    <property type="match status" value="1"/>
</dbReference>
<dbReference type="RefSeq" id="WP_147667787.1">
    <property type="nucleotide sequence ID" value="NZ_CP120678.1"/>
</dbReference>
<dbReference type="InterPro" id="IPR000905">
    <property type="entry name" value="Gcp-like_dom"/>
</dbReference>
<name>A0A9Y2ETF2_9FIRM</name>
<gene>
    <name evidence="2" type="primary">tsaB</name>
    <name evidence="2" type="ORF">P3F81_04145</name>
</gene>
<keyword evidence="3" id="KW-1185">Reference proteome</keyword>
<evidence type="ECO:0000313" key="2">
    <source>
        <dbReference type="EMBL" id="WIW71506.1"/>
    </source>
</evidence>
<dbReference type="EC" id="2.3.1.234" evidence="2"/>
<dbReference type="InterPro" id="IPR022496">
    <property type="entry name" value="T6A_TsaB"/>
</dbReference>
<dbReference type="CDD" id="cd24032">
    <property type="entry name" value="ASKHA_NBD_TsaB"/>
    <property type="match status" value="1"/>
</dbReference>
<dbReference type="Proteomes" id="UP001243623">
    <property type="component" value="Chromosome"/>
</dbReference>
<dbReference type="GO" id="GO:0061711">
    <property type="term" value="F:tRNA N(6)-L-threonylcarbamoyladenine synthase activity"/>
    <property type="evidence" value="ECO:0007669"/>
    <property type="project" value="UniProtKB-EC"/>
</dbReference>
<keyword evidence="2" id="KW-0808">Transferase</keyword>
<feature type="domain" description="Gcp-like" evidence="1">
    <location>
        <begin position="33"/>
        <end position="227"/>
    </location>
</feature>
<proteinExistence type="predicted"/>
<accession>A0A9Y2ETF2</accession>
<evidence type="ECO:0000259" key="1">
    <source>
        <dbReference type="Pfam" id="PF00814"/>
    </source>
</evidence>
<dbReference type="Gene3D" id="3.30.420.40">
    <property type="match status" value="2"/>
</dbReference>
<protein>
    <submittedName>
        <fullName evidence="2">tRNA (Adenosine(37)-N6)-threonylcarbamoyltransferase complex dimerization subunit type 1 TsaB</fullName>
        <ecNumber evidence="2">2.3.1.234</ecNumber>
    </submittedName>
</protein>
<dbReference type="KEGG" id="sgbi:P3F81_04145"/>
<dbReference type="Pfam" id="PF00814">
    <property type="entry name" value="TsaD"/>
    <property type="match status" value="1"/>
</dbReference>
<dbReference type="PANTHER" id="PTHR11735:SF11">
    <property type="entry name" value="TRNA THREONYLCARBAMOYLADENOSINE BIOSYNTHESIS PROTEIN TSAB"/>
    <property type="match status" value="1"/>
</dbReference>
<evidence type="ECO:0000313" key="3">
    <source>
        <dbReference type="Proteomes" id="UP001243623"/>
    </source>
</evidence>
<dbReference type="InterPro" id="IPR043129">
    <property type="entry name" value="ATPase_NBD"/>
</dbReference>
<dbReference type="AlphaFoldDB" id="A0A9Y2ETF2"/>
<dbReference type="SUPFAM" id="SSF53067">
    <property type="entry name" value="Actin-like ATPase domain"/>
    <property type="match status" value="2"/>
</dbReference>
<sequence>MPILAIDTATLVSGVAVATEKKLLAELTLQTKLTHSEVLMPHIKQILDMTNLKKSDLEAVAISIGPGSFTGLRIGLATAKSIAYALNIPIIGVSTLAALAYHYPVGDVYIAPMLDAQKGNIYISLYQWKEGKLCQVYEPTVKSFTEVLEAGQRLDKPVVFLGEKAVQKAEEIQAVGGNIIMAMPHMTMPRAANVAMLGWNLLQNGKADDVMSLEPLYIRRSEAEVLWEKRNGVKE</sequence>
<dbReference type="GO" id="GO:0002949">
    <property type="term" value="P:tRNA threonylcarbamoyladenosine modification"/>
    <property type="evidence" value="ECO:0007669"/>
    <property type="project" value="InterPro"/>
</dbReference>
<dbReference type="EMBL" id="CP120678">
    <property type="protein sequence ID" value="WIW71506.1"/>
    <property type="molecule type" value="Genomic_DNA"/>
</dbReference>
<dbReference type="GO" id="GO:0005829">
    <property type="term" value="C:cytosol"/>
    <property type="evidence" value="ECO:0007669"/>
    <property type="project" value="TreeGrafter"/>
</dbReference>
<organism evidence="2 3">
    <name type="scientific">Selenobaculum gibii</name>
    <dbReference type="NCBI Taxonomy" id="3054208"/>
    <lineage>
        <taxon>Bacteria</taxon>
        <taxon>Bacillati</taxon>
        <taxon>Bacillota</taxon>
        <taxon>Negativicutes</taxon>
        <taxon>Selenomonadales</taxon>
        <taxon>Selenomonadaceae</taxon>
        <taxon>Selenobaculum</taxon>
    </lineage>
</organism>
<keyword evidence="2" id="KW-0012">Acyltransferase</keyword>
<reference evidence="2" key="1">
    <citation type="submission" date="2023-03" db="EMBL/GenBank/DDBJ databases">
        <title>Selenobaculum gbiensis gen. nov. sp. nov., a new bacterium isolated from the gut microbiota of IBD patient.</title>
        <authorList>
            <person name="Yeo S."/>
            <person name="Park H."/>
            <person name="Huh C.S."/>
        </authorList>
    </citation>
    <scope>NUCLEOTIDE SEQUENCE</scope>
    <source>
        <strain evidence="2">ICN-92133</strain>
    </source>
</reference>
<dbReference type="NCBIfam" id="TIGR03725">
    <property type="entry name" value="T6A_YeaZ"/>
    <property type="match status" value="1"/>
</dbReference>